<evidence type="ECO:0000313" key="4">
    <source>
        <dbReference type="Proteomes" id="UP001152797"/>
    </source>
</evidence>
<dbReference type="EMBL" id="CAMXCT010001165">
    <property type="protein sequence ID" value="CAI3987419.1"/>
    <property type="molecule type" value="Genomic_DNA"/>
</dbReference>
<sequence length="312" mass="35176">MSFYKHATFEVGPTRVNPIQDSNRWRERTLIEGCHANHTANMLCVSPSPYRWEENPISNQVFRRRAKAPKDLNKEILTANEMMKQAVRLRKHFQQDIQAAGIAINANQAKPSVLPTSASPEWLPPAPVRCETPGTPLVYEVQLERQRRQEAEDEIDRLKAELRACRSRTSSTTTTRSSGHWPSRETQTPRSTSRSAHLDAINCFGEPPRGTKGLPLIMMWRTQWGGQSTKKSGSGSTDALSVHCFCLHCTIEPSFWKFLKDSESPKRLSSAASRLIGRGLMSRMGCEIECFTQVDVVHSRSQHGFVTLNQSS</sequence>
<evidence type="ECO:0000313" key="3">
    <source>
        <dbReference type="EMBL" id="CAL1140794.1"/>
    </source>
</evidence>
<reference evidence="2" key="1">
    <citation type="submission" date="2022-10" db="EMBL/GenBank/DDBJ databases">
        <authorList>
            <person name="Chen Y."/>
            <person name="Dougan E. K."/>
            <person name="Chan C."/>
            <person name="Rhodes N."/>
            <person name="Thang M."/>
        </authorList>
    </citation>
    <scope>NUCLEOTIDE SEQUENCE</scope>
</reference>
<feature type="compositionally biased region" description="Polar residues" evidence="1">
    <location>
        <begin position="184"/>
        <end position="195"/>
    </location>
</feature>
<organism evidence="2">
    <name type="scientific">Cladocopium goreaui</name>
    <dbReference type="NCBI Taxonomy" id="2562237"/>
    <lineage>
        <taxon>Eukaryota</taxon>
        <taxon>Sar</taxon>
        <taxon>Alveolata</taxon>
        <taxon>Dinophyceae</taxon>
        <taxon>Suessiales</taxon>
        <taxon>Symbiodiniaceae</taxon>
        <taxon>Cladocopium</taxon>
    </lineage>
</organism>
<proteinExistence type="predicted"/>
<comment type="caution">
    <text evidence="2">The sequence shown here is derived from an EMBL/GenBank/DDBJ whole genome shotgun (WGS) entry which is preliminary data.</text>
</comment>
<keyword evidence="4" id="KW-1185">Reference proteome</keyword>
<reference evidence="3" key="2">
    <citation type="submission" date="2024-04" db="EMBL/GenBank/DDBJ databases">
        <authorList>
            <person name="Chen Y."/>
            <person name="Shah S."/>
            <person name="Dougan E. K."/>
            <person name="Thang M."/>
            <person name="Chan C."/>
        </authorList>
    </citation>
    <scope>NUCLEOTIDE SEQUENCE [LARGE SCALE GENOMIC DNA]</scope>
</reference>
<evidence type="ECO:0000313" key="2">
    <source>
        <dbReference type="EMBL" id="CAI3987419.1"/>
    </source>
</evidence>
<dbReference type="EMBL" id="CAMXCT030001165">
    <property type="protein sequence ID" value="CAL4774731.1"/>
    <property type="molecule type" value="Genomic_DNA"/>
</dbReference>
<accession>A0A9P1C9D9</accession>
<gene>
    <name evidence="2" type="ORF">C1SCF055_LOCUS14692</name>
</gene>
<protein>
    <submittedName>
        <fullName evidence="2">Uncharacterized protein</fullName>
    </submittedName>
</protein>
<name>A0A9P1C9D9_9DINO</name>
<dbReference type="EMBL" id="CAMXCT020001165">
    <property type="protein sequence ID" value="CAL1140794.1"/>
    <property type="molecule type" value="Genomic_DNA"/>
</dbReference>
<feature type="compositionally biased region" description="Low complexity" evidence="1">
    <location>
        <begin position="167"/>
        <end position="178"/>
    </location>
</feature>
<dbReference type="AlphaFoldDB" id="A0A9P1C9D9"/>
<feature type="region of interest" description="Disordered" evidence="1">
    <location>
        <begin position="165"/>
        <end position="196"/>
    </location>
</feature>
<dbReference type="OrthoDB" id="421805at2759"/>
<dbReference type="Proteomes" id="UP001152797">
    <property type="component" value="Unassembled WGS sequence"/>
</dbReference>
<evidence type="ECO:0000256" key="1">
    <source>
        <dbReference type="SAM" id="MobiDB-lite"/>
    </source>
</evidence>